<keyword evidence="3" id="KW-1185">Reference proteome</keyword>
<evidence type="ECO:0000259" key="1">
    <source>
        <dbReference type="Pfam" id="PF13843"/>
    </source>
</evidence>
<gene>
    <name evidence="2" type="ORF">QE152_g19221</name>
</gene>
<proteinExistence type="predicted"/>
<protein>
    <submittedName>
        <fullName evidence="2">Transposase IS4</fullName>
    </submittedName>
</protein>
<comment type="caution">
    <text evidence="2">The sequence shown here is derived from an EMBL/GenBank/DDBJ whole genome shotgun (WGS) entry which is preliminary data.</text>
</comment>
<evidence type="ECO:0000313" key="3">
    <source>
        <dbReference type="Proteomes" id="UP001458880"/>
    </source>
</evidence>
<dbReference type="InterPro" id="IPR029526">
    <property type="entry name" value="PGBD"/>
</dbReference>
<dbReference type="Pfam" id="PF13843">
    <property type="entry name" value="DDE_Tnp_1_7"/>
    <property type="match status" value="1"/>
</dbReference>
<sequence length="138" mass="15952">MEQNEIEEEQISEAIQEVPDTWLPVTGVSLKKFETVEIGSINIASGLSAIDIYKQIIDEHIMRIMVDETNKNAHTGLSAIDIYKQIIDEHIMRIMVDETNKNAHKYRANWKNVNIAEMEKFLAIVMYMGLVKYPKRKT</sequence>
<dbReference type="EMBL" id="JASPKY010000180">
    <property type="protein sequence ID" value="KAK9723406.1"/>
    <property type="molecule type" value="Genomic_DNA"/>
</dbReference>
<dbReference type="AlphaFoldDB" id="A0AAW1KPS9"/>
<evidence type="ECO:0000313" key="2">
    <source>
        <dbReference type="EMBL" id="KAK9723406.1"/>
    </source>
</evidence>
<accession>A0AAW1KPS9</accession>
<dbReference type="Proteomes" id="UP001458880">
    <property type="component" value="Unassembled WGS sequence"/>
</dbReference>
<reference evidence="2 3" key="1">
    <citation type="journal article" date="2024" name="BMC Genomics">
        <title>De novo assembly and annotation of Popillia japonica's genome with initial clues to its potential as an invasive pest.</title>
        <authorList>
            <person name="Cucini C."/>
            <person name="Boschi S."/>
            <person name="Funari R."/>
            <person name="Cardaioli E."/>
            <person name="Iannotti N."/>
            <person name="Marturano G."/>
            <person name="Paoli F."/>
            <person name="Bruttini M."/>
            <person name="Carapelli A."/>
            <person name="Frati F."/>
            <person name="Nardi F."/>
        </authorList>
    </citation>
    <scope>NUCLEOTIDE SEQUENCE [LARGE SCALE GENOMIC DNA]</scope>
    <source>
        <strain evidence="2">DMR45628</strain>
    </source>
</reference>
<feature type="domain" description="PiggyBac transposable element-derived protein" evidence="1">
    <location>
        <begin position="79"/>
        <end position="137"/>
    </location>
</feature>
<name>A0AAW1KPS9_POPJA</name>
<organism evidence="2 3">
    <name type="scientific">Popillia japonica</name>
    <name type="common">Japanese beetle</name>
    <dbReference type="NCBI Taxonomy" id="7064"/>
    <lineage>
        <taxon>Eukaryota</taxon>
        <taxon>Metazoa</taxon>
        <taxon>Ecdysozoa</taxon>
        <taxon>Arthropoda</taxon>
        <taxon>Hexapoda</taxon>
        <taxon>Insecta</taxon>
        <taxon>Pterygota</taxon>
        <taxon>Neoptera</taxon>
        <taxon>Endopterygota</taxon>
        <taxon>Coleoptera</taxon>
        <taxon>Polyphaga</taxon>
        <taxon>Scarabaeiformia</taxon>
        <taxon>Scarabaeidae</taxon>
        <taxon>Rutelinae</taxon>
        <taxon>Popillia</taxon>
    </lineage>
</organism>